<reference evidence="2 3" key="1">
    <citation type="submission" date="2019-09" db="EMBL/GenBank/DDBJ databases">
        <title>Arthrobacter zafarii sp. nov., a moderately thermotolerant and halotolerant actinobacterium isolated from Cholistan desert soil of Pakistan.</title>
        <authorList>
            <person name="Amin A."/>
            <person name="Ahmed I."/>
            <person name="Khalid N."/>
            <person name="Schumann P."/>
            <person name="Busse H.J."/>
            <person name="Khan I.U."/>
            <person name="Li S."/>
            <person name="Li W.J."/>
        </authorList>
    </citation>
    <scope>NUCLEOTIDE SEQUENCE [LARGE SCALE GENOMIC DNA]</scope>
    <source>
        <strain evidence="2 3">NCCP-1664</strain>
    </source>
</reference>
<evidence type="ECO:0008006" key="4">
    <source>
        <dbReference type="Google" id="ProtNLM"/>
    </source>
</evidence>
<dbReference type="AlphaFoldDB" id="A0A5A7NPI0"/>
<name>A0A5A7NPI0_9MICC</name>
<dbReference type="Proteomes" id="UP000325307">
    <property type="component" value="Unassembled WGS sequence"/>
</dbReference>
<organism evidence="2 3">
    <name type="scientific">Zafaria cholistanensis</name>
    <dbReference type="NCBI Taxonomy" id="1682741"/>
    <lineage>
        <taxon>Bacteria</taxon>
        <taxon>Bacillati</taxon>
        <taxon>Actinomycetota</taxon>
        <taxon>Actinomycetes</taxon>
        <taxon>Micrococcales</taxon>
        <taxon>Micrococcaceae</taxon>
        <taxon>Zafaria</taxon>
    </lineage>
</organism>
<keyword evidence="3" id="KW-1185">Reference proteome</keyword>
<feature type="region of interest" description="Disordered" evidence="1">
    <location>
        <begin position="92"/>
        <end position="134"/>
    </location>
</feature>
<dbReference type="EMBL" id="BKDJ01000005">
    <property type="protein sequence ID" value="GER22803.1"/>
    <property type="molecule type" value="Genomic_DNA"/>
</dbReference>
<protein>
    <recommendedName>
        <fullName evidence="4">YtxH domain-containing protein</fullName>
    </recommendedName>
</protein>
<accession>A0A5A7NPI0</accession>
<evidence type="ECO:0000313" key="2">
    <source>
        <dbReference type="EMBL" id="GER22803.1"/>
    </source>
</evidence>
<gene>
    <name evidence="2" type="ORF">NCCP1664_13000</name>
</gene>
<sequence length="134" mass="13857">MTGGRRNSKGITIRILTLLAGGLAGYLLGARAGRESYDRIVDSARTVMKDPRTRQTLGDIGKTVKEKAPEASEAAVAAAASLKDKIHLRKGGAPDASVARESDVESDPALAAEPGRDWTDEGGAMPAEPATASA</sequence>
<evidence type="ECO:0000256" key="1">
    <source>
        <dbReference type="SAM" id="MobiDB-lite"/>
    </source>
</evidence>
<dbReference type="OrthoDB" id="5125216at2"/>
<proteinExistence type="predicted"/>
<comment type="caution">
    <text evidence="2">The sequence shown here is derived from an EMBL/GenBank/DDBJ whole genome shotgun (WGS) entry which is preliminary data.</text>
</comment>
<evidence type="ECO:0000313" key="3">
    <source>
        <dbReference type="Proteomes" id="UP000325307"/>
    </source>
</evidence>